<evidence type="ECO:0000313" key="2">
    <source>
        <dbReference type="Proteomes" id="UP000708208"/>
    </source>
</evidence>
<proteinExistence type="predicted"/>
<gene>
    <name evidence="1" type="ORF">AFUS01_LOCUS26147</name>
</gene>
<keyword evidence="2" id="KW-1185">Reference proteome</keyword>
<sequence length="100" mass="11205">LLTDYYNPKVTKESLIAQVIAKDGISLRRIAESKASRRLFRPEVGQLPKISCNRTGDSQVGTYKVLTHDSLSNNSVFGGTKLLRRKESQSQTNCLPLQIR</sequence>
<dbReference type="AlphaFoldDB" id="A0A8J2KLW8"/>
<dbReference type="OrthoDB" id="7881929at2759"/>
<evidence type="ECO:0000313" key="1">
    <source>
        <dbReference type="EMBL" id="CAG7815469.1"/>
    </source>
</evidence>
<accession>A0A8J2KLW8</accession>
<dbReference type="EMBL" id="CAJVCH010344970">
    <property type="protein sequence ID" value="CAG7815469.1"/>
    <property type="molecule type" value="Genomic_DNA"/>
</dbReference>
<protein>
    <submittedName>
        <fullName evidence="1">Uncharacterized protein</fullName>
    </submittedName>
</protein>
<reference evidence="1" key="1">
    <citation type="submission" date="2021-06" db="EMBL/GenBank/DDBJ databases">
        <authorList>
            <person name="Hodson N. C."/>
            <person name="Mongue J. A."/>
            <person name="Jaron S. K."/>
        </authorList>
    </citation>
    <scope>NUCLEOTIDE SEQUENCE</scope>
</reference>
<name>A0A8J2KLW8_9HEXA</name>
<organism evidence="1 2">
    <name type="scientific">Allacma fusca</name>
    <dbReference type="NCBI Taxonomy" id="39272"/>
    <lineage>
        <taxon>Eukaryota</taxon>
        <taxon>Metazoa</taxon>
        <taxon>Ecdysozoa</taxon>
        <taxon>Arthropoda</taxon>
        <taxon>Hexapoda</taxon>
        <taxon>Collembola</taxon>
        <taxon>Symphypleona</taxon>
        <taxon>Sminthuridae</taxon>
        <taxon>Allacma</taxon>
    </lineage>
</organism>
<dbReference type="Proteomes" id="UP000708208">
    <property type="component" value="Unassembled WGS sequence"/>
</dbReference>
<feature type="non-terminal residue" evidence="1">
    <location>
        <position position="1"/>
    </location>
</feature>
<comment type="caution">
    <text evidence="1">The sequence shown here is derived from an EMBL/GenBank/DDBJ whole genome shotgun (WGS) entry which is preliminary data.</text>
</comment>